<sequence length="314" mass="34316">MSTSPDLSHFVQHRQLDVYEQSMARQGYAYGVDLRRSRWLATSTVGNALVRTVDRAWPRLAEHLLAEELLDAQTAPTSLLRELAVHMNLLRAPLPAVRLLRPPQRGRWPLVTAIGSTRGSSLWLVLDAEALLALDADKRAFVLGAGLGHLHCDHAVFFAAHFLANRREGNSSIRTLQSALTPWTKVMTFSADRAGLLACGRLATAVSVIENPPIAIGDDPEPRWLPPLPSPVERIQAIEEFARSSVFARVVAMRARQRELARSVGDAAPPSVPSGSEGRATPPPAPEPEPIHVPADAWSLARVDARLTARLNLL</sequence>
<reference evidence="2 3" key="1">
    <citation type="submission" date="2018-03" db="EMBL/GenBank/DDBJ databases">
        <title>Draft Genome Sequences of the Obligatory Marine Myxobacteria Enhygromyxa salina SWB005.</title>
        <authorList>
            <person name="Poehlein A."/>
            <person name="Moghaddam J.A."/>
            <person name="Harms H."/>
            <person name="Alanjari M."/>
            <person name="Koenig G.M."/>
            <person name="Daniel R."/>
            <person name="Schaeberle T.F."/>
        </authorList>
    </citation>
    <scope>NUCLEOTIDE SEQUENCE [LARGE SCALE GENOMIC DNA]</scope>
    <source>
        <strain evidence="2 3">SWB005</strain>
    </source>
</reference>
<accession>A0A2S9YEJ1</accession>
<organism evidence="2 3">
    <name type="scientific">Enhygromyxa salina</name>
    <dbReference type="NCBI Taxonomy" id="215803"/>
    <lineage>
        <taxon>Bacteria</taxon>
        <taxon>Pseudomonadati</taxon>
        <taxon>Myxococcota</taxon>
        <taxon>Polyangia</taxon>
        <taxon>Nannocystales</taxon>
        <taxon>Nannocystaceae</taxon>
        <taxon>Enhygromyxa</taxon>
    </lineage>
</organism>
<evidence type="ECO:0000313" key="3">
    <source>
        <dbReference type="Proteomes" id="UP000237968"/>
    </source>
</evidence>
<dbReference type="EMBL" id="PVNK01000079">
    <property type="protein sequence ID" value="PRQ03544.1"/>
    <property type="molecule type" value="Genomic_DNA"/>
</dbReference>
<dbReference type="AlphaFoldDB" id="A0A2S9YEJ1"/>
<comment type="caution">
    <text evidence="2">The sequence shown here is derived from an EMBL/GenBank/DDBJ whole genome shotgun (WGS) entry which is preliminary data.</text>
</comment>
<evidence type="ECO:0000313" key="2">
    <source>
        <dbReference type="EMBL" id="PRQ03544.1"/>
    </source>
</evidence>
<dbReference type="OrthoDB" id="5505442at2"/>
<gene>
    <name evidence="2" type="ORF">ENSA5_14760</name>
</gene>
<dbReference type="Proteomes" id="UP000237968">
    <property type="component" value="Unassembled WGS sequence"/>
</dbReference>
<dbReference type="RefSeq" id="WP_106390944.1">
    <property type="nucleotide sequence ID" value="NZ_PVNK01000079.1"/>
</dbReference>
<keyword evidence="3" id="KW-1185">Reference proteome</keyword>
<name>A0A2S9YEJ1_9BACT</name>
<evidence type="ECO:0008006" key="4">
    <source>
        <dbReference type="Google" id="ProtNLM"/>
    </source>
</evidence>
<protein>
    <recommendedName>
        <fullName evidence="4">Peptidase M48 domain-containing protein</fullName>
    </recommendedName>
</protein>
<evidence type="ECO:0000256" key="1">
    <source>
        <dbReference type="SAM" id="MobiDB-lite"/>
    </source>
</evidence>
<feature type="region of interest" description="Disordered" evidence="1">
    <location>
        <begin position="261"/>
        <end position="292"/>
    </location>
</feature>
<proteinExistence type="predicted"/>